<evidence type="ECO:0000256" key="5">
    <source>
        <dbReference type="ARBA" id="ARBA00022630"/>
    </source>
</evidence>
<sequence>MQVYDALARALYDNDIRTVFGVLGDANLFILNSFNAMADAEYVGAASEGGAVLSAIGYGQVSGKLAVAAVTHGPGLTNTLTALVEAERARQPLLLIAGDSPLSQHEHIQDIDQRSVALTAGAAFERVRSAESAVADVAAAVRRAWVERIPVILNVPIEIQWQDVEYSPVRATLVTNAPTAPAEELVEDAVGLIASSSRPLVLAGRGVALAGSTSAIKDFAARIGAPLATTLRGKDQFRGLPHNLGIFGTLSDDAALDVITQSDCIVAFGCGLNQWTAAEGSLLSGKRIVHVDNDPSRLNLSNSVDVALLGDGALAAEAITLLLDEAEIPASNFVDTATAIVTARRGGDRPTSSSGNFDTAAVLARVDAAVPKNRVVVTDNGRFIHHAFKDLHVEDPLSYAHAVSFGAIGCGMSVAFGATYAAPDRPVLVAVGDGGFALGGLSDLVMAAQLNRNIVVLLLNDFAYGAEYVQLTGRDMKPDFTTLTWPDFGVIAKAIGAQGYTASNFVELDEALASIDFENGPTLLEVRIDPAKA</sequence>
<keyword evidence="5" id="KW-0285">Flavoprotein</keyword>
<dbReference type="Pfam" id="PF00205">
    <property type="entry name" value="TPP_enzyme_M"/>
    <property type="match status" value="1"/>
</dbReference>
<protein>
    <recommendedName>
        <fullName evidence="4">acetolactate synthase</fullName>
        <ecNumber evidence="4">2.2.1.6</ecNumber>
    </recommendedName>
</protein>
<dbReference type="SUPFAM" id="SSF52467">
    <property type="entry name" value="DHS-like NAD/FAD-binding domain"/>
    <property type="match status" value="1"/>
</dbReference>
<comment type="caution">
    <text evidence="14">The sequence shown here is derived from an EMBL/GenBank/DDBJ whole genome shotgun (WGS) entry which is preliminary data.</text>
</comment>
<evidence type="ECO:0000256" key="8">
    <source>
        <dbReference type="ARBA" id="ARBA00023304"/>
    </source>
</evidence>
<dbReference type="Proteomes" id="UP001185927">
    <property type="component" value="Unassembled WGS sequence"/>
</dbReference>
<proteinExistence type="inferred from homology"/>
<dbReference type="InterPro" id="IPR029061">
    <property type="entry name" value="THDP-binding"/>
</dbReference>
<dbReference type="CDD" id="cd00568">
    <property type="entry name" value="TPP_enzymes"/>
    <property type="match status" value="1"/>
</dbReference>
<evidence type="ECO:0000256" key="2">
    <source>
        <dbReference type="ARBA" id="ARBA00005025"/>
    </source>
</evidence>
<dbReference type="Pfam" id="PF02775">
    <property type="entry name" value="TPP_enzyme_C"/>
    <property type="match status" value="1"/>
</dbReference>
<dbReference type="EC" id="2.2.1.6" evidence="4"/>
<evidence type="ECO:0000313" key="15">
    <source>
        <dbReference type="Proteomes" id="UP001185927"/>
    </source>
</evidence>
<evidence type="ECO:0000256" key="1">
    <source>
        <dbReference type="ARBA" id="ARBA00004974"/>
    </source>
</evidence>
<comment type="similarity">
    <text evidence="3 10">Belongs to the TPP enzyme family.</text>
</comment>
<feature type="domain" description="Thiamine pyrophosphate enzyme central" evidence="11">
    <location>
        <begin position="186"/>
        <end position="318"/>
    </location>
</feature>
<dbReference type="InterPro" id="IPR029035">
    <property type="entry name" value="DHS-like_NAD/FAD-binding_dom"/>
</dbReference>
<dbReference type="Gene3D" id="3.40.50.1220">
    <property type="entry name" value="TPP-binding domain"/>
    <property type="match status" value="1"/>
</dbReference>
<dbReference type="PANTHER" id="PTHR18968">
    <property type="entry name" value="THIAMINE PYROPHOSPHATE ENZYMES"/>
    <property type="match status" value="1"/>
</dbReference>
<dbReference type="InterPro" id="IPR045229">
    <property type="entry name" value="TPP_enz"/>
</dbReference>
<feature type="domain" description="Thiamine pyrophosphate enzyme N-terminal TPP-binding" evidence="13">
    <location>
        <begin position="1"/>
        <end position="113"/>
    </location>
</feature>
<evidence type="ECO:0000259" key="13">
    <source>
        <dbReference type="Pfam" id="PF02776"/>
    </source>
</evidence>
<feature type="domain" description="Thiamine pyrophosphate enzyme TPP-binding" evidence="12">
    <location>
        <begin position="391"/>
        <end position="526"/>
    </location>
</feature>
<reference evidence="14 15" key="1">
    <citation type="submission" date="2023-10" db="EMBL/GenBank/DDBJ databases">
        <title>Development of a sustainable strategy for remediation of hydrocarbon-contaminated territories based on the waste exchange concept.</title>
        <authorList>
            <person name="Krivoruchko A."/>
        </authorList>
    </citation>
    <scope>NUCLEOTIDE SEQUENCE [LARGE SCALE GENOMIC DNA]</scope>
    <source>
        <strain evidence="14 15">IEGM 1203</strain>
    </source>
</reference>
<evidence type="ECO:0000256" key="9">
    <source>
        <dbReference type="ARBA" id="ARBA00048670"/>
    </source>
</evidence>
<dbReference type="InterPro" id="IPR011766">
    <property type="entry name" value="TPP_enzyme_TPP-bd"/>
</dbReference>
<accession>A0ABU4C4L0</accession>
<comment type="pathway">
    <text evidence="2">Amino-acid biosynthesis; L-valine biosynthesis; L-valine from pyruvate: step 1/4.</text>
</comment>
<keyword evidence="8" id="KW-0100">Branched-chain amino acid biosynthesis</keyword>
<gene>
    <name evidence="14" type="ORF">R3Q16_33120</name>
</gene>
<evidence type="ECO:0000313" key="14">
    <source>
        <dbReference type="EMBL" id="MDV6271453.1"/>
    </source>
</evidence>
<evidence type="ECO:0000259" key="12">
    <source>
        <dbReference type="Pfam" id="PF02775"/>
    </source>
</evidence>
<keyword evidence="7 10" id="KW-0786">Thiamine pyrophosphate</keyword>
<dbReference type="Gene3D" id="3.40.50.970">
    <property type="match status" value="2"/>
</dbReference>
<evidence type="ECO:0000256" key="7">
    <source>
        <dbReference type="ARBA" id="ARBA00023052"/>
    </source>
</evidence>
<dbReference type="InterPro" id="IPR012000">
    <property type="entry name" value="Thiamin_PyroP_enz_cen_dom"/>
</dbReference>
<dbReference type="EMBL" id="JAWLKB010000047">
    <property type="protein sequence ID" value="MDV6271453.1"/>
    <property type="molecule type" value="Genomic_DNA"/>
</dbReference>
<dbReference type="InterPro" id="IPR012001">
    <property type="entry name" value="Thiamin_PyroP_enz_TPP-bd_dom"/>
</dbReference>
<comment type="pathway">
    <text evidence="1">Amino-acid biosynthesis; L-isoleucine biosynthesis; L-isoleucine from 2-oxobutanoate: step 1/4.</text>
</comment>
<evidence type="ECO:0000256" key="6">
    <source>
        <dbReference type="ARBA" id="ARBA00022827"/>
    </source>
</evidence>
<keyword evidence="6" id="KW-0274">FAD</keyword>
<keyword evidence="15" id="KW-1185">Reference proteome</keyword>
<keyword evidence="8" id="KW-0028">Amino-acid biosynthesis</keyword>
<dbReference type="CDD" id="cd07035">
    <property type="entry name" value="TPP_PYR_POX_like"/>
    <property type="match status" value="1"/>
</dbReference>
<evidence type="ECO:0000259" key="11">
    <source>
        <dbReference type="Pfam" id="PF00205"/>
    </source>
</evidence>
<dbReference type="SUPFAM" id="SSF52518">
    <property type="entry name" value="Thiamin diphosphate-binding fold (THDP-binding)"/>
    <property type="match status" value="2"/>
</dbReference>
<name>A0ABU4C4L0_RHOGO</name>
<dbReference type="PANTHER" id="PTHR18968:SF13">
    <property type="entry name" value="ACETOLACTATE SYNTHASE CATALYTIC SUBUNIT, MITOCHONDRIAL"/>
    <property type="match status" value="1"/>
</dbReference>
<comment type="catalytic activity">
    <reaction evidence="9">
        <text>2 pyruvate + H(+) = (2S)-2-acetolactate + CO2</text>
        <dbReference type="Rhea" id="RHEA:25249"/>
        <dbReference type="ChEBI" id="CHEBI:15361"/>
        <dbReference type="ChEBI" id="CHEBI:15378"/>
        <dbReference type="ChEBI" id="CHEBI:16526"/>
        <dbReference type="ChEBI" id="CHEBI:58476"/>
        <dbReference type="EC" id="2.2.1.6"/>
    </reaction>
</comment>
<dbReference type="RefSeq" id="WP_317545908.1">
    <property type="nucleotide sequence ID" value="NZ_JAWLKB010000047.1"/>
</dbReference>
<organism evidence="14 15">
    <name type="scientific">Rhodococcus globerulus</name>
    <dbReference type="NCBI Taxonomy" id="33008"/>
    <lineage>
        <taxon>Bacteria</taxon>
        <taxon>Bacillati</taxon>
        <taxon>Actinomycetota</taxon>
        <taxon>Actinomycetes</taxon>
        <taxon>Mycobacteriales</taxon>
        <taxon>Nocardiaceae</taxon>
        <taxon>Rhodococcus</taxon>
    </lineage>
</organism>
<evidence type="ECO:0000256" key="4">
    <source>
        <dbReference type="ARBA" id="ARBA00013145"/>
    </source>
</evidence>
<evidence type="ECO:0000256" key="10">
    <source>
        <dbReference type="RuleBase" id="RU362132"/>
    </source>
</evidence>
<dbReference type="Pfam" id="PF02776">
    <property type="entry name" value="TPP_enzyme_N"/>
    <property type="match status" value="1"/>
</dbReference>
<evidence type="ECO:0000256" key="3">
    <source>
        <dbReference type="ARBA" id="ARBA00007812"/>
    </source>
</evidence>